<name>A0A518CJ80_9PLAN</name>
<protein>
    <submittedName>
        <fullName evidence="1">Uncharacterized protein</fullName>
    </submittedName>
</protein>
<keyword evidence="2" id="KW-1185">Reference proteome</keyword>
<sequence length="41" mass="4773">MRPPNFVIYLSYVAIDYDRANVAKKLSADIRAKTEQYARQP</sequence>
<evidence type="ECO:0000313" key="2">
    <source>
        <dbReference type="Proteomes" id="UP000317178"/>
    </source>
</evidence>
<dbReference type="EMBL" id="CP036281">
    <property type="protein sequence ID" value="QDU79286.1"/>
    <property type="molecule type" value="Genomic_DNA"/>
</dbReference>
<accession>A0A518CJ80</accession>
<dbReference type="Proteomes" id="UP000317178">
    <property type="component" value="Chromosome"/>
</dbReference>
<proteinExistence type="predicted"/>
<organism evidence="1 2">
    <name type="scientific">Polystyrenella longa</name>
    <dbReference type="NCBI Taxonomy" id="2528007"/>
    <lineage>
        <taxon>Bacteria</taxon>
        <taxon>Pseudomonadati</taxon>
        <taxon>Planctomycetota</taxon>
        <taxon>Planctomycetia</taxon>
        <taxon>Planctomycetales</taxon>
        <taxon>Planctomycetaceae</taxon>
        <taxon>Polystyrenella</taxon>
    </lineage>
</organism>
<gene>
    <name evidence="1" type="ORF">Pla110_09920</name>
</gene>
<dbReference type="KEGG" id="plon:Pla110_09920"/>
<dbReference type="AlphaFoldDB" id="A0A518CJ80"/>
<reference evidence="1 2" key="1">
    <citation type="submission" date="2019-02" db="EMBL/GenBank/DDBJ databases">
        <title>Deep-cultivation of Planctomycetes and their phenomic and genomic characterization uncovers novel biology.</title>
        <authorList>
            <person name="Wiegand S."/>
            <person name="Jogler M."/>
            <person name="Boedeker C."/>
            <person name="Pinto D."/>
            <person name="Vollmers J."/>
            <person name="Rivas-Marin E."/>
            <person name="Kohn T."/>
            <person name="Peeters S.H."/>
            <person name="Heuer A."/>
            <person name="Rast P."/>
            <person name="Oberbeckmann S."/>
            <person name="Bunk B."/>
            <person name="Jeske O."/>
            <person name="Meyerdierks A."/>
            <person name="Storesund J.E."/>
            <person name="Kallscheuer N."/>
            <person name="Luecker S."/>
            <person name="Lage O.M."/>
            <person name="Pohl T."/>
            <person name="Merkel B.J."/>
            <person name="Hornburger P."/>
            <person name="Mueller R.-W."/>
            <person name="Bruemmer F."/>
            <person name="Labrenz M."/>
            <person name="Spormann A.M."/>
            <person name="Op den Camp H."/>
            <person name="Overmann J."/>
            <person name="Amann R."/>
            <person name="Jetten M.S.M."/>
            <person name="Mascher T."/>
            <person name="Medema M.H."/>
            <person name="Devos D.P."/>
            <person name="Kaster A.-K."/>
            <person name="Ovreas L."/>
            <person name="Rohde M."/>
            <person name="Galperin M.Y."/>
            <person name="Jogler C."/>
        </authorList>
    </citation>
    <scope>NUCLEOTIDE SEQUENCE [LARGE SCALE GENOMIC DNA]</scope>
    <source>
        <strain evidence="1 2">Pla110</strain>
    </source>
</reference>
<evidence type="ECO:0000313" key="1">
    <source>
        <dbReference type="EMBL" id="QDU79286.1"/>
    </source>
</evidence>